<dbReference type="EMBL" id="CAJOAY010003564">
    <property type="protein sequence ID" value="CAF4028767.1"/>
    <property type="molecule type" value="Genomic_DNA"/>
</dbReference>
<name>A0A819QPH1_9BILA</name>
<proteinExistence type="predicted"/>
<sequence>VMKWIKDAKEGRILAGGHGQGRDLKQLYCPAGVIVDRWDQVYVADCGNHRIMRWCEGKEEGEIIVGGDGDGDQLNVPMGLSFDDKGNIYVTDRWNYRIEKFEIIL</sequence>
<dbReference type="Pfam" id="PF01436">
    <property type="entry name" value="NHL"/>
    <property type="match status" value="2"/>
</dbReference>
<dbReference type="InterPro" id="IPR050952">
    <property type="entry name" value="TRIM-NHL_E3_ligases"/>
</dbReference>
<feature type="repeat" description="NHL" evidence="2">
    <location>
        <begin position="61"/>
        <end position="104"/>
    </location>
</feature>
<evidence type="ECO:0000313" key="3">
    <source>
        <dbReference type="EMBL" id="CAF4028767.1"/>
    </source>
</evidence>
<organism evidence="3 4">
    <name type="scientific">Adineta steineri</name>
    <dbReference type="NCBI Taxonomy" id="433720"/>
    <lineage>
        <taxon>Eukaryota</taxon>
        <taxon>Metazoa</taxon>
        <taxon>Spiralia</taxon>
        <taxon>Gnathifera</taxon>
        <taxon>Rotifera</taxon>
        <taxon>Eurotatoria</taxon>
        <taxon>Bdelloidea</taxon>
        <taxon>Adinetida</taxon>
        <taxon>Adinetidae</taxon>
        <taxon>Adineta</taxon>
    </lineage>
</organism>
<dbReference type="InterPro" id="IPR011042">
    <property type="entry name" value="6-blade_b-propeller_TolB-like"/>
</dbReference>
<accession>A0A819QPH1</accession>
<gene>
    <name evidence="3" type="ORF">OKA104_LOCUS31428</name>
</gene>
<dbReference type="PROSITE" id="PS51125">
    <property type="entry name" value="NHL"/>
    <property type="match status" value="1"/>
</dbReference>
<dbReference type="SUPFAM" id="SSF101898">
    <property type="entry name" value="NHL repeat"/>
    <property type="match status" value="1"/>
</dbReference>
<keyword evidence="1" id="KW-0677">Repeat</keyword>
<dbReference type="AlphaFoldDB" id="A0A819QPH1"/>
<dbReference type="PANTHER" id="PTHR24104">
    <property type="entry name" value="E3 UBIQUITIN-PROTEIN LIGASE NHLRC1-RELATED"/>
    <property type="match status" value="1"/>
</dbReference>
<protein>
    <submittedName>
        <fullName evidence="3">Uncharacterized protein</fullName>
    </submittedName>
</protein>
<dbReference type="Gene3D" id="2.120.10.30">
    <property type="entry name" value="TolB, C-terminal domain"/>
    <property type="match status" value="1"/>
</dbReference>
<dbReference type="GO" id="GO:0008270">
    <property type="term" value="F:zinc ion binding"/>
    <property type="evidence" value="ECO:0007669"/>
    <property type="project" value="UniProtKB-KW"/>
</dbReference>
<reference evidence="3" key="1">
    <citation type="submission" date="2021-02" db="EMBL/GenBank/DDBJ databases">
        <authorList>
            <person name="Nowell W R."/>
        </authorList>
    </citation>
    <scope>NUCLEOTIDE SEQUENCE</scope>
</reference>
<evidence type="ECO:0000313" key="4">
    <source>
        <dbReference type="Proteomes" id="UP000663881"/>
    </source>
</evidence>
<feature type="non-terminal residue" evidence="3">
    <location>
        <position position="1"/>
    </location>
</feature>
<comment type="caution">
    <text evidence="3">The sequence shown here is derived from an EMBL/GenBank/DDBJ whole genome shotgun (WGS) entry which is preliminary data.</text>
</comment>
<evidence type="ECO:0000256" key="1">
    <source>
        <dbReference type="ARBA" id="ARBA00022737"/>
    </source>
</evidence>
<dbReference type="InterPro" id="IPR001258">
    <property type="entry name" value="NHL_repeat"/>
</dbReference>
<dbReference type="PANTHER" id="PTHR24104:SF25">
    <property type="entry name" value="PROTEIN LIN-41"/>
    <property type="match status" value="1"/>
</dbReference>
<evidence type="ECO:0000256" key="2">
    <source>
        <dbReference type="PROSITE-ProRule" id="PRU00504"/>
    </source>
</evidence>
<dbReference type="Proteomes" id="UP000663881">
    <property type="component" value="Unassembled WGS sequence"/>
</dbReference>